<dbReference type="Pfam" id="PF13559">
    <property type="entry name" value="DUF4129"/>
    <property type="match status" value="1"/>
</dbReference>
<evidence type="ECO:0000256" key="1">
    <source>
        <dbReference type="SAM" id="Phobius"/>
    </source>
</evidence>
<dbReference type="OrthoDB" id="2435598at2"/>
<dbReference type="EMBL" id="RHHS01000039">
    <property type="protein sequence ID" value="RNB54631.1"/>
    <property type="molecule type" value="Genomic_DNA"/>
</dbReference>
<evidence type="ECO:0000313" key="4">
    <source>
        <dbReference type="Proteomes" id="UP000268829"/>
    </source>
</evidence>
<keyword evidence="1" id="KW-1133">Transmembrane helix</keyword>
<evidence type="ECO:0000259" key="2">
    <source>
        <dbReference type="Pfam" id="PF13559"/>
    </source>
</evidence>
<keyword evidence="1" id="KW-0812">Transmembrane</keyword>
<name>A0A3M8ATZ7_9BACL</name>
<proteinExistence type="predicted"/>
<keyword evidence="4" id="KW-1185">Reference proteome</keyword>
<protein>
    <submittedName>
        <fullName evidence="3">DUF4129 domain-containing protein</fullName>
    </submittedName>
</protein>
<reference evidence="3 4" key="1">
    <citation type="submission" date="2018-10" db="EMBL/GenBank/DDBJ databases">
        <title>Phylogenomics of Brevibacillus.</title>
        <authorList>
            <person name="Dunlap C."/>
        </authorList>
    </citation>
    <scope>NUCLEOTIDE SEQUENCE [LARGE SCALE GENOMIC DNA]</scope>
    <source>
        <strain evidence="3 4">DSM 100115</strain>
    </source>
</reference>
<organism evidence="3 4">
    <name type="scientific">Brevibacillus gelatini</name>
    <dbReference type="NCBI Taxonomy" id="1655277"/>
    <lineage>
        <taxon>Bacteria</taxon>
        <taxon>Bacillati</taxon>
        <taxon>Bacillota</taxon>
        <taxon>Bacilli</taxon>
        <taxon>Bacillales</taxon>
        <taxon>Paenibacillaceae</taxon>
        <taxon>Brevibacillus</taxon>
    </lineage>
</organism>
<keyword evidence="1" id="KW-0472">Membrane</keyword>
<dbReference type="Proteomes" id="UP000268829">
    <property type="component" value="Unassembled WGS sequence"/>
</dbReference>
<dbReference type="InterPro" id="IPR025403">
    <property type="entry name" value="TgpA-like_C"/>
</dbReference>
<feature type="domain" description="Protein-glutamine gamma-glutamyltransferase-like C-terminal" evidence="2">
    <location>
        <begin position="128"/>
        <end position="196"/>
    </location>
</feature>
<evidence type="ECO:0000313" key="3">
    <source>
        <dbReference type="EMBL" id="RNB54631.1"/>
    </source>
</evidence>
<comment type="caution">
    <text evidence="3">The sequence shown here is derived from an EMBL/GenBank/DDBJ whole genome shotgun (WGS) entry which is preliminary data.</text>
</comment>
<dbReference type="AlphaFoldDB" id="A0A3M8ATZ7"/>
<dbReference type="RefSeq" id="WP_122905774.1">
    <property type="nucleotide sequence ID" value="NZ_RHHS01000039.1"/>
</dbReference>
<gene>
    <name evidence="3" type="ORF">EDM57_16455</name>
</gene>
<accession>A0A3M8ATZ7</accession>
<sequence length="208" mass="24653">MNSTNPWAADKEHLQEILQRDEFQTGHTAGESWLAQVIDFLLEWLFRLFSWSDIPAGVATTASTVVLLVAALLLVMLIFWLYRRMMWEQKRKASLFVHGEKIRSHADYLREAKEYAERGEWREGERSLFLALLVYMQKQSWIRIEQWKTNWEYADEIEASHPEAKPLFRRYARAFEQAWYGQVAVDKADYLERVRELAQILDGEGQHE</sequence>
<feature type="transmembrane region" description="Helical" evidence="1">
    <location>
        <begin position="54"/>
        <end position="82"/>
    </location>
</feature>